<evidence type="ECO:0000313" key="1">
    <source>
        <dbReference type="EMBL" id="VDM70528.1"/>
    </source>
</evidence>
<name>A0A3P7KSI7_STRVU</name>
<accession>A0A3P7KSI7</accession>
<feature type="non-terminal residue" evidence="1">
    <location>
        <position position="95"/>
    </location>
</feature>
<dbReference type="AlphaFoldDB" id="A0A3P7KSI7"/>
<dbReference type="Proteomes" id="UP000270094">
    <property type="component" value="Unassembled WGS sequence"/>
</dbReference>
<proteinExistence type="predicted"/>
<gene>
    <name evidence="1" type="ORF">SVUK_LOCUS5526</name>
</gene>
<organism evidence="1 2">
    <name type="scientific">Strongylus vulgaris</name>
    <name type="common">Blood worm</name>
    <dbReference type="NCBI Taxonomy" id="40348"/>
    <lineage>
        <taxon>Eukaryota</taxon>
        <taxon>Metazoa</taxon>
        <taxon>Ecdysozoa</taxon>
        <taxon>Nematoda</taxon>
        <taxon>Chromadorea</taxon>
        <taxon>Rhabditida</taxon>
        <taxon>Rhabditina</taxon>
        <taxon>Rhabditomorpha</taxon>
        <taxon>Strongyloidea</taxon>
        <taxon>Strongylidae</taxon>
        <taxon>Strongylus</taxon>
    </lineage>
</organism>
<sequence length="95" mass="10055">MGIFRKVFMNAAGIEEPKKGSYEWKKENLPAAQLDRTSDNEARFSGIPAIPSDIGFSSGKDTGGYKKSGVLSQAATNPGVILGMGLTTLALLGMF</sequence>
<dbReference type="OrthoDB" id="6604018at2759"/>
<dbReference type="EMBL" id="UYYB01016477">
    <property type="protein sequence ID" value="VDM70528.1"/>
    <property type="molecule type" value="Genomic_DNA"/>
</dbReference>
<evidence type="ECO:0000313" key="2">
    <source>
        <dbReference type="Proteomes" id="UP000270094"/>
    </source>
</evidence>
<reference evidence="1 2" key="1">
    <citation type="submission" date="2018-11" db="EMBL/GenBank/DDBJ databases">
        <authorList>
            <consortium name="Pathogen Informatics"/>
        </authorList>
    </citation>
    <scope>NUCLEOTIDE SEQUENCE [LARGE SCALE GENOMIC DNA]</scope>
</reference>
<keyword evidence="2" id="KW-1185">Reference proteome</keyword>
<protein>
    <submittedName>
        <fullName evidence="1">Uncharacterized protein</fullName>
    </submittedName>
</protein>